<dbReference type="GO" id="GO:0030001">
    <property type="term" value="P:metal ion transport"/>
    <property type="evidence" value="ECO:0007669"/>
    <property type="project" value="InterPro"/>
</dbReference>
<protein>
    <recommendedName>
        <fullName evidence="3">ABC transporter substrate-binding protein</fullName>
    </recommendedName>
</protein>
<accession>A0A833MAU2</accession>
<dbReference type="OrthoDB" id="1951467at2"/>
<dbReference type="EMBL" id="WBZB01000013">
    <property type="protein sequence ID" value="KAB3531563.1"/>
    <property type="molecule type" value="Genomic_DNA"/>
</dbReference>
<proteinExistence type="predicted"/>
<dbReference type="Proteomes" id="UP000465601">
    <property type="component" value="Unassembled WGS sequence"/>
</dbReference>
<dbReference type="PROSITE" id="PS51257">
    <property type="entry name" value="PROKAR_LIPOPROTEIN"/>
    <property type="match status" value="1"/>
</dbReference>
<dbReference type="InterPro" id="IPR006127">
    <property type="entry name" value="ZnuA-like"/>
</dbReference>
<comment type="caution">
    <text evidence="1">The sequence shown here is derived from an EMBL/GenBank/DDBJ whole genome shotgun (WGS) entry which is preliminary data.</text>
</comment>
<dbReference type="SUPFAM" id="SSF53807">
    <property type="entry name" value="Helical backbone' metal receptor"/>
    <property type="match status" value="1"/>
</dbReference>
<sequence length="273" mass="30217">MRMKSKKIVLLMVSILIISLLTIGCKATEEAVTPEDNQEAVEYIEDEVAEELKIVASTSWTALMAEAAGAKNVVVLAPVELKHPPEYDFKPSDVVALQEADFIIMAGYEGFMNKMIEANNIDQKKIIKVTTTNTYVNLHEQTHVIADAIGTQEGQAQWEAEFKKVISKIMKKAQDHNVAETKVLVHVHMQAFVKSLGYDVVAVFGAEELSPAKMGELANMGPDLIIDNYHNPQGMTIAELANVERVELRNFPGPDHSSLIDLFKDNVKLLGLE</sequence>
<dbReference type="GO" id="GO:0046872">
    <property type="term" value="F:metal ion binding"/>
    <property type="evidence" value="ECO:0007669"/>
    <property type="project" value="InterPro"/>
</dbReference>
<reference evidence="1 2" key="1">
    <citation type="submission" date="2019-10" db="EMBL/GenBank/DDBJ databases">
        <title>Alkaliphilus serpentinus sp. nov. and Alkaliphilus pronyensis sp. nov., two novel anaerobic alkaliphilic species isolated from the serpentinized-hosted hydrothermal field of the Prony Bay (New Caledonia).</title>
        <authorList>
            <person name="Postec A."/>
        </authorList>
    </citation>
    <scope>NUCLEOTIDE SEQUENCE [LARGE SCALE GENOMIC DNA]</scope>
    <source>
        <strain evidence="1 2">LacT</strain>
    </source>
</reference>
<evidence type="ECO:0000313" key="2">
    <source>
        <dbReference type="Proteomes" id="UP000465601"/>
    </source>
</evidence>
<name>A0A833MAU2_9FIRM</name>
<gene>
    <name evidence="1" type="ORF">F8153_05150</name>
</gene>
<evidence type="ECO:0008006" key="3">
    <source>
        <dbReference type="Google" id="ProtNLM"/>
    </source>
</evidence>
<dbReference type="AlphaFoldDB" id="A0A833MAU2"/>
<dbReference type="Gene3D" id="3.40.50.1980">
    <property type="entry name" value="Nitrogenase molybdenum iron protein domain"/>
    <property type="match status" value="1"/>
</dbReference>
<keyword evidence="2" id="KW-1185">Reference proteome</keyword>
<organism evidence="1 2">
    <name type="scientific">Alkaliphilus serpentinus</name>
    <dbReference type="NCBI Taxonomy" id="1482731"/>
    <lineage>
        <taxon>Bacteria</taxon>
        <taxon>Bacillati</taxon>
        <taxon>Bacillota</taxon>
        <taxon>Clostridia</taxon>
        <taxon>Peptostreptococcales</taxon>
        <taxon>Natronincolaceae</taxon>
        <taxon>Alkaliphilus</taxon>
    </lineage>
</organism>
<dbReference type="Pfam" id="PF01297">
    <property type="entry name" value="ZnuA"/>
    <property type="match status" value="1"/>
</dbReference>
<evidence type="ECO:0000313" key="1">
    <source>
        <dbReference type="EMBL" id="KAB3531563.1"/>
    </source>
</evidence>